<feature type="compositionally biased region" description="Basic and acidic residues" evidence="1">
    <location>
        <begin position="164"/>
        <end position="176"/>
    </location>
</feature>
<sequence length="176" mass="18584">MRKVERISRRTVNALLSSLSAPVKKKPKLNLAPSVSVTAALTSGPILASRNVSLAPHHARPVQSTSVVAQDETDHVDGIARPHDTARRATGCTPAKSVAAWERRHSKAEAATEADSVAHSVEGTPVPGGSDTALTPHPVPRPPIDEARNDEPQDDKTAAMSAAAKRDARPPGKENR</sequence>
<gene>
    <name evidence="2" type="ORF">FOMPIDRAFT_1056532</name>
</gene>
<evidence type="ECO:0000313" key="3">
    <source>
        <dbReference type="Proteomes" id="UP000015241"/>
    </source>
</evidence>
<dbReference type="STRING" id="743788.S8ESW6"/>
<dbReference type="InParanoid" id="S8ESW6"/>
<reference evidence="2 3" key="1">
    <citation type="journal article" date="2012" name="Science">
        <title>The Paleozoic origin of enzymatic lignin decomposition reconstructed from 31 fungal genomes.</title>
        <authorList>
            <person name="Floudas D."/>
            <person name="Binder M."/>
            <person name="Riley R."/>
            <person name="Barry K."/>
            <person name="Blanchette R.A."/>
            <person name="Henrissat B."/>
            <person name="Martinez A.T."/>
            <person name="Otillar R."/>
            <person name="Spatafora J.W."/>
            <person name="Yadav J.S."/>
            <person name="Aerts A."/>
            <person name="Benoit I."/>
            <person name="Boyd A."/>
            <person name="Carlson A."/>
            <person name="Copeland A."/>
            <person name="Coutinho P.M."/>
            <person name="de Vries R.P."/>
            <person name="Ferreira P."/>
            <person name="Findley K."/>
            <person name="Foster B."/>
            <person name="Gaskell J."/>
            <person name="Glotzer D."/>
            <person name="Gorecki P."/>
            <person name="Heitman J."/>
            <person name="Hesse C."/>
            <person name="Hori C."/>
            <person name="Igarashi K."/>
            <person name="Jurgens J.A."/>
            <person name="Kallen N."/>
            <person name="Kersten P."/>
            <person name="Kohler A."/>
            <person name="Kuees U."/>
            <person name="Kumar T.K.A."/>
            <person name="Kuo A."/>
            <person name="LaButti K."/>
            <person name="Larrondo L.F."/>
            <person name="Lindquist E."/>
            <person name="Ling A."/>
            <person name="Lombard V."/>
            <person name="Lucas S."/>
            <person name="Lundell T."/>
            <person name="Martin R."/>
            <person name="McLaughlin D.J."/>
            <person name="Morgenstern I."/>
            <person name="Morin E."/>
            <person name="Murat C."/>
            <person name="Nagy L.G."/>
            <person name="Nolan M."/>
            <person name="Ohm R.A."/>
            <person name="Patyshakuliyeva A."/>
            <person name="Rokas A."/>
            <person name="Ruiz-Duenas F.J."/>
            <person name="Sabat G."/>
            <person name="Salamov A."/>
            <person name="Samejima M."/>
            <person name="Schmutz J."/>
            <person name="Slot J.C."/>
            <person name="St John F."/>
            <person name="Stenlid J."/>
            <person name="Sun H."/>
            <person name="Sun S."/>
            <person name="Syed K."/>
            <person name="Tsang A."/>
            <person name="Wiebenga A."/>
            <person name="Young D."/>
            <person name="Pisabarro A."/>
            <person name="Eastwood D.C."/>
            <person name="Martin F."/>
            <person name="Cullen D."/>
            <person name="Grigoriev I.V."/>
            <person name="Hibbett D.S."/>
        </authorList>
    </citation>
    <scope>NUCLEOTIDE SEQUENCE</scope>
    <source>
        <strain evidence="3">FP-58527</strain>
    </source>
</reference>
<name>S8ESW6_FOMSC</name>
<dbReference type="HOGENOM" id="CLU_1525185_0_0_1"/>
<feature type="compositionally biased region" description="Basic and acidic residues" evidence="1">
    <location>
        <begin position="101"/>
        <end position="110"/>
    </location>
</feature>
<organism evidence="2 3">
    <name type="scientific">Fomitopsis schrenkii</name>
    <name type="common">Brown rot fungus</name>
    <dbReference type="NCBI Taxonomy" id="2126942"/>
    <lineage>
        <taxon>Eukaryota</taxon>
        <taxon>Fungi</taxon>
        <taxon>Dikarya</taxon>
        <taxon>Basidiomycota</taxon>
        <taxon>Agaricomycotina</taxon>
        <taxon>Agaricomycetes</taxon>
        <taxon>Polyporales</taxon>
        <taxon>Fomitopsis</taxon>
    </lineage>
</organism>
<feature type="compositionally biased region" description="Basic and acidic residues" evidence="1">
    <location>
        <begin position="72"/>
        <end position="87"/>
    </location>
</feature>
<accession>S8ESW6</accession>
<evidence type="ECO:0000256" key="1">
    <source>
        <dbReference type="SAM" id="MobiDB-lite"/>
    </source>
</evidence>
<feature type="region of interest" description="Disordered" evidence="1">
    <location>
        <begin position="58"/>
        <end position="176"/>
    </location>
</feature>
<keyword evidence="3" id="KW-1185">Reference proteome</keyword>
<dbReference type="AlphaFoldDB" id="S8ESW6"/>
<dbReference type="Proteomes" id="UP000015241">
    <property type="component" value="Unassembled WGS sequence"/>
</dbReference>
<dbReference type="OrthoDB" id="5576775at2759"/>
<evidence type="ECO:0000313" key="2">
    <source>
        <dbReference type="EMBL" id="EPS92820.1"/>
    </source>
</evidence>
<dbReference type="EMBL" id="KE504339">
    <property type="protein sequence ID" value="EPS92820.1"/>
    <property type="molecule type" value="Genomic_DNA"/>
</dbReference>
<protein>
    <submittedName>
        <fullName evidence="2">Uncharacterized protein</fullName>
    </submittedName>
</protein>
<feature type="compositionally biased region" description="Basic and acidic residues" evidence="1">
    <location>
        <begin position="143"/>
        <end position="157"/>
    </location>
</feature>
<proteinExistence type="predicted"/>